<name>A0A543JIW8_9PSEU</name>
<evidence type="ECO:0000313" key="3">
    <source>
        <dbReference type="EMBL" id="TQM82783.1"/>
    </source>
</evidence>
<dbReference type="Pfam" id="PF04149">
    <property type="entry name" value="DUF397"/>
    <property type="match status" value="1"/>
</dbReference>
<dbReference type="OrthoDB" id="3430276at2"/>
<dbReference type="Proteomes" id="UP000316628">
    <property type="component" value="Unassembled WGS sequence"/>
</dbReference>
<sequence length="62" mass="6436">MGAADLTFGAWHKSSHSGANSDCVEVAHSRAVVGIRDSKSPDTGTLTVPRATWAAFLAGLRP</sequence>
<evidence type="ECO:0000256" key="1">
    <source>
        <dbReference type="SAM" id="MobiDB-lite"/>
    </source>
</evidence>
<keyword evidence="4" id="KW-1185">Reference proteome</keyword>
<dbReference type="AlphaFoldDB" id="A0A543JIW8"/>
<evidence type="ECO:0000313" key="4">
    <source>
        <dbReference type="Proteomes" id="UP000316628"/>
    </source>
</evidence>
<feature type="region of interest" description="Disordered" evidence="1">
    <location>
        <begin position="1"/>
        <end position="20"/>
    </location>
</feature>
<dbReference type="InterPro" id="IPR007278">
    <property type="entry name" value="DUF397"/>
</dbReference>
<proteinExistence type="predicted"/>
<accession>A0A543JIW8</accession>
<dbReference type="RefSeq" id="WP_141980575.1">
    <property type="nucleotide sequence ID" value="NZ_VFPP01000001.1"/>
</dbReference>
<evidence type="ECO:0000259" key="2">
    <source>
        <dbReference type="Pfam" id="PF04149"/>
    </source>
</evidence>
<comment type="caution">
    <text evidence="3">The sequence shown here is derived from an EMBL/GenBank/DDBJ whole genome shotgun (WGS) entry which is preliminary data.</text>
</comment>
<reference evidence="3 4" key="1">
    <citation type="submission" date="2019-06" db="EMBL/GenBank/DDBJ databases">
        <title>Sequencing the genomes of 1000 actinobacteria strains.</title>
        <authorList>
            <person name="Klenk H.-P."/>
        </authorList>
    </citation>
    <scope>NUCLEOTIDE SEQUENCE [LARGE SCALE GENOMIC DNA]</scope>
    <source>
        <strain evidence="3 4">DSM 45456</strain>
    </source>
</reference>
<feature type="domain" description="DUF397" evidence="2">
    <location>
        <begin position="10"/>
        <end position="61"/>
    </location>
</feature>
<protein>
    <submittedName>
        <fullName evidence="3">Uncharacterized protein DUF397</fullName>
    </submittedName>
</protein>
<dbReference type="EMBL" id="VFPP01000001">
    <property type="protein sequence ID" value="TQM82783.1"/>
    <property type="molecule type" value="Genomic_DNA"/>
</dbReference>
<organism evidence="3 4">
    <name type="scientific">Saccharothrix saharensis</name>
    <dbReference type="NCBI Taxonomy" id="571190"/>
    <lineage>
        <taxon>Bacteria</taxon>
        <taxon>Bacillati</taxon>
        <taxon>Actinomycetota</taxon>
        <taxon>Actinomycetes</taxon>
        <taxon>Pseudonocardiales</taxon>
        <taxon>Pseudonocardiaceae</taxon>
        <taxon>Saccharothrix</taxon>
    </lineage>
</organism>
<gene>
    <name evidence="3" type="ORF">FHX81_5194</name>
</gene>